<dbReference type="EMBL" id="RJLR01000130">
    <property type="protein sequence ID" value="RNL98857.1"/>
    <property type="molecule type" value="Genomic_DNA"/>
</dbReference>
<evidence type="ECO:0000313" key="3">
    <source>
        <dbReference type="EMBL" id="RNL98857.1"/>
    </source>
</evidence>
<dbReference type="GO" id="GO:0050660">
    <property type="term" value="F:flavin adenine dinucleotide binding"/>
    <property type="evidence" value="ECO:0007669"/>
    <property type="project" value="TreeGrafter"/>
</dbReference>
<comment type="caution">
    <text evidence="3">The sequence shown here is derived from an EMBL/GenBank/DDBJ whole genome shotgun (WGS) entry which is preliminary data.</text>
</comment>
<sequence length="111" mass="11845">ARAKKPVLYVGGGVGMAQAVPALRSFIETARIPAVATLKGLGAVEKDYPYYLGMIGMHGTRAANLLVQECDLLIAVGARFDDRVTGKLSAFAPHANVIHMDIDPAELNKLR</sequence>
<dbReference type="Pfam" id="PF00205">
    <property type="entry name" value="TPP_enzyme_M"/>
    <property type="match status" value="1"/>
</dbReference>
<evidence type="ECO:0000259" key="2">
    <source>
        <dbReference type="Pfam" id="PF00205"/>
    </source>
</evidence>
<comment type="similarity">
    <text evidence="1">Belongs to the TPP enzyme family.</text>
</comment>
<dbReference type="EC" id="2.2.1.6" evidence="3"/>
<keyword evidence="3" id="KW-0808">Transferase</keyword>
<dbReference type="FunFam" id="3.40.50.1220:FF:000008">
    <property type="entry name" value="Acetolactate synthase"/>
    <property type="match status" value="1"/>
</dbReference>
<protein>
    <submittedName>
        <fullName evidence="3">Acetolactate synthase large subunit</fullName>
        <ecNumber evidence="3">2.2.1.6</ecNumber>
    </submittedName>
</protein>
<dbReference type="InterPro" id="IPR045229">
    <property type="entry name" value="TPP_enz"/>
</dbReference>
<reference evidence="3 4" key="1">
    <citation type="submission" date="2018-11" db="EMBL/GenBank/DDBJ databases">
        <title>Characterization of surface water Dickeya isolates.</title>
        <authorList>
            <person name="Van Gijsegem F."/>
            <person name="Pedron J."/>
        </authorList>
    </citation>
    <scope>NUCLEOTIDE SEQUENCE [LARGE SCALE GENOMIC DNA]</scope>
    <source>
        <strain evidence="3 4">FVG1-MFV-O17</strain>
    </source>
</reference>
<dbReference type="SUPFAM" id="SSF52467">
    <property type="entry name" value="DHS-like NAD/FAD-binding domain"/>
    <property type="match status" value="1"/>
</dbReference>
<feature type="non-terminal residue" evidence="3">
    <location>
        <position position="111"/>
    </location>
</feature>
<dbReference type="GO" id="GO:0000287">
    <property type="term" value="F:magnesium ion binding"/>
    <property type="evidence" value="ECO:0007669"/>
    <property type="project" value="InterPro"/>
</dbReference>
<accession>A0A3N0FFD5</accession>
<gene>
    <name evidence="3" type="ORF">EF878_21285</name>
</gene>
<dbReference type="GO" id="GO:0030976">
    <property type="term" value="F:thiamine pyrophosphate binding"/>
    <property type="evidence" value="ECO:0007669"/>
    <property type="project" value="InterPro"/>
</dbReference>
<dbReference type="GO" id="GO:0009097">
    <property type="term" value="P:isoleucine biosynthetic process"/>
    <property type="evidence" value="ECO:0007669"/>
    <property type="project" value="TreeGrafter"/>
</dbReference>
<dbReference type="InterPro" id="IPR012000">
    <property type="entry name" value="Thiamin_PyroP_enz_cen_dom"/>
</dbReference>
<name>A0A3N0FFD5_9GAMM</name>
<feature type="non-terminal residue" evidence="3">
    <location>
        <position position="1"/>
    </location>
</feature>
<dbReference type="Proteomes" id="UP000276061">
    <property type="component" value="Unassembled WGS sequence"/>
</dbReference>
<dbReference type="AlphaFoldDB" id="A0A3N0FFD5"/>
<dbReference type="GO" id="GO:0009099">
    <property type="term" value="P:L-valine biosynthetic process"/>
    <property type="evidence" value="ECO:0007669"/>
    <property type="project" value="TreeGrafter"/>
</dbReference>
<dbReference type="GO" id="GO:0005948">
    <property type="term" value="C:acetolactate synthase complex"/>
    <property type="evidence" value="ECO:0007669"/>
    <property type="project" value="TreeGrafter"/>
</dbReference>
<evidence type="ECO:0000256" key="1">
    <source>
        <dbReference type="ARBA" id="ARBA00007812"/>
    </source>
</evidence>
<feature type="domain" description="Thiamine pyrophosphate enzyme central" evidence="2">
    <location>
        <begin position="2"/>
        <end position="110"/>
    </location>
</feature>
<dbReference type="Gene3D" id="3.40.50.1220">
    <property type="entry name" value="TPP-binding domain"/>
    <property type="match status" value="1"/>
</dbReference>
<dbReference type="InterPro" id="IPR029035">
    <property type="entry name" value="DHS-like_NAD/FAD-binding_dom"/>
</dbReference>
<proteinExistence type="inferred from homology"/>
<organism evidence="3 4">
    <name type="scientific">Dickeya undicola</name>
    <dbReference type="NCBI Taxonomy" id="1577887"/>
    <lineage>
        <taxon>Bacteria</taxon>
        <taxon>Pseudomonadati</taxon>
        <taxon>Pseudomonadota</taxon>
        <taxon>Gammaproteobacteria</taxon>
        <taxon>Enterobacterales</taxon>
        <taxon>Pectobacteriaceae</taxon>
        <taxon>Dickeya</taxon>
    </lineage>
</organism>
<dbReference type="PANTHER" id="PTHR18968">
    <property type="entry name" value="THIAMINE PYROPHOSPHATE ENZYMES"/>
    <property type="match status" value="1"/>
</dbReference>
<dbReference type="GO" id="GO:0003984">
    <property type="term" value="F:acetolactate synthase activity"/>
    <property type="evidence" value="ECO:0007669"/>
    <property type="project" value="UniProtKB-EC"/>
</dbReference>
<dbReference type="PANTHER" id="PTHR18968:SF142">
    <property type="entry name" value="ACETOLACTATE SYNTHASE"/>
    <property type="match status" value="1"/>
</dbReference>
<evidence type="ECO:0000313" key="4">
    <source>
        <dbReference type="Proteomes" id="UP000276061"/>
    </source>
</evidence>